<keyword evidence="1" id="KW-0472">Membrane</keyword>
<name>A0A9X3HLI5_MEDGN</name>
<dbReference type="Proteomes" id="UP001148455">
    <property type="component" value="Unassembled WGS sequence"/>
</dbReference>
<evidence type="ECO:0000313" key="2">
    <source>
        <dbReference type="EMBL" id="MCZ7695300.1"/>
    </source>
</evidence>
<sequence>MQFLISLYDSFGVYLFIIGIPMLFEIISVIYQHIKHRKNAMVFLEKCKLLIKVVFVGIFVLGYLLFMLFMADTQSRATFIKIGGSIIPIASVIGVLGYIIYKKNQKQKSNKESLSKYYLIESEKYLCWLFSFFGACSIGLFIYSIYTHEELWVIIFLSIISAVMSIAALSIGLWKIEVNDMEIIYRSTFGRTRKYNFKDITKGVYKKSGAFRVYIGDKRIFTFDDNMEFSLFIEQMNRLHIPVWSYEFSVKMKNKSK</sequence>
<keyword evidence="1" id="KW-1133">Transmembrane helix</keyword>
<protein>
    <submittedName>
        <fullName evidence="2">Uncharacterized protein</fullName>
    </submittedName>
</protein>
<evidence type="ECO:0000256" key="1">
    <source>
        <dbReference type="SAM" id="Phobius"/>
    </source>
</evidence>
<feature type="transmembrane region" description="Helical" evidence="1">
    <location>
        <begin position="152"/>
        <end position="174"/>
    </location>
</feature>
<proteinExistence type="predicted"/>
<accession>A0A9X3HLI5</accession>
<organism evidence="2 3">
    <name type="scientific">Mediterraneibacter gnavus</name>
    <name type="common">Ruminococcus gnavus</name>
    <dbReference type="NCBI Taxonomy" id="33038"/>
    <lineage>
        <taxon>Bacteria</taxon>
        <taxon>Bacillati</taxon>
        <taxon>Bacillota</taxon>
        <taxon>Clostridia</taxon>
        <taxon>Lachnospirales</taxon>
        <taxon>Lachnospiraceae</taxon>
        <taxon>Mediterraneibacter</taxon>
    </lineage>
</organism>
<reference evidence="2" key="1">
    <citation type="submission" date="2022-12" db="EMBL/GenBank/DDBJ databases">
        <title>Genome of R. gnavus strain RSHDN_123.</title>
        <authorList>
            <person name="Abdugheni R."/>
        </authorList>
    </citation>
    <scope>NUCLEOTIDE SEQUENCE</scope>
    <source>
        <strain evidence="2">RSHDN_123</strain>
    </source>
</reference>
<dbReference type="Pfam" id="PF20197">
    <property type="entry name" value="DUF6560"/>
    <property type="match status" value="1"/>
</dbReference>
<dbReference type="RefSeq" id="WP_269763145.1">
    <property type="nucleotide sequence ID" value="NZ_JAPZEC010000036.1"/>
</dbReference>
<keyword evidence="1" id="KW-0812">Transmembrane</keyword>
<comment type="caution">
    <text evidence="2">The sequence shown here is derived from an EMBL/GenBank/DDBJ whole genome shotgun (WGS) entry which is preliminary data.</text>
</comment>
<evidence type="ECO:0000313" key="3">
    <source>
        <dbReference type="Proteomes" id="UP001148455"/>
    </source>
</evidence>
<gene>
    <name evidence="2" type="ORF">O8D18_15035</name>
</gene>
<dbReference type="InterPro" id="IPR046690">
    <property type="entry name" value="DUF6560"/>
</dbReference>
<dbReference type="EMBL" id="JAPZED010000036">
    <property type="protein sequence ID" value="MCZ7695300.1"/>
    <property type="molecule type" value="Genomic_DNA"/>
</dbReference>
<feature type="transmembrane region" description="Helical" evidence="1">
    <location>
        <begin position="125"/>
        <end position="146"/>
    </location>
</feature>
<feature type="transmembrane region" description="Helical" evidence="1">
    <location>
        <begin position="50"/>
        <end position="70"/>
    </location>
</feature>
<feature type="transmembrane region" description="Helical" evidence="1">
    <location>
        <begin position="12"/>
        <end position="30"/>
    </location>
</feature>
<feature type="transmembrane region" description="Helical" evidence="1">
    <location>
        <begin position="82"/>
        <end position="101"/>
    </location>
</feature>
<dbReference type="AlphaFoldDB" id="A0A9X3HLI5"/>